<feature type="transmembrane region" description="Helical" evidence="1">
    <location>
        <begin position="39"/>
        <end position="63"/>
    </location>
</feature>
<evidence type="ECO:0000256" key="1">
    <source>
        <dbReference type="SAM" id="Phobius"/>
    </source>
</evidence>
<keyword evidence="1" id="KW-0472">Membrane</keyword>
<evidence type="ECO:0000313" key="3">
    <source>
        <dbReference type="Proteomes" id="UP000230577"/>
    </source>
</evidence>
<dbReference type="AlphaFoldDB" id="A0A2M8DAP4"/>
<sequence>MDEEQKKISLPEAIIMIMVTGLADLFELVATFIEAVPVIGQIFLFIKWFVAIFSWLAIQFWLIMKGIKGLWFLSGSLLDAVANFLAVDIPFGKTASIILTIYLVNHPKTAKVAQVATGKISSIAKAEATGEIK</sequence>
<organism evidence="2 3">
    <name type="scientific">Candidatus Wolfebacteria bacterium CG_4_9_14_0_8_um_filter_39_46</name>
    <dbReference type="NCBI Taxonomy" id="1975064"/>
    <lineage>
        <taxon>Bacteria</taxon>
        <taxon>Candidatus Wolfeibacteriota</taxon>
    </lineage>
</organism>
<evidence type="ECO:0000313" key="2">
    <source>
        <dbReference type="EMBL" id="PJB84220.1"/>
    </source>
</evidence>
<proteinExistence type="predicted"/>
<keyword evidence="1" id="KW-1133">Transmembrane helix</keyword>
<dbReference type="EMBL" id="PFTL01000005">
    <property type="protein sequence ID" value="PJB84220.1"/>
    <property type="molecule type" value="Genomic_DNA"/>
</dbReference>
<comment type="caution">
    <text evidence="2">The sequence shown here is derived from an EMBL/GenBank/DDBJ whole genome shotgun (WGS) entry which is preliminary data.</text>
</comment>
<accession>A0A2M8DAP4</accession>
<reference evidence="3" key="1">
    <citation type="submission" date="2017-09" db="EMBL/GenBank/DDBJ databases">
        <title>Depth-based differentiation of microbial function through sediment-hosted aquifers and enrichment of novel symbionts in the deep terrestrial subsurface.</title>
        <authorList>
            <person name="Probst A.J."/>
            <person name="Ladd B."/>
            <person name="Jarett J.K."/>
            <person name="Geller-Mcgrath D.E."/>
            <person name="Sieber C.M.K."/>
            <person name="Emerson J.B."/>
            <person name="Anantharaman K."/>
            <person name="Thomas B.C."/>
            <person name="Malmstrom R."/>
            <person name="Stieglmeier M."/>
            <person name="Klingl A."/>
            <person name="Woyke T."/>
            <person name="Ryan C.M."/>
            <person name="Banfield J.F."/>
        </authorList>
    </citation>
    <scope>NUCLEOTIDE SEQUENCE [LARGE SCALE GENOMIC DNA]</scope>
</reference>
<dbReference type="Proteomes" id="UP000230577">
    <property type="component" value="Unassembled WGS sequence"/>
</dbReference>
<keyword evidence="1" id="KW-0812">Transmembrane</keyword>
<gene>
    <name evidence="2" type="ORF">CO087_00195</name>
</gene>
<feature type="transmembrane region" description="Helical" evidence="1">
    <location>
        <begin position="12"/>
        <end position="33"/>
    </location>
</feature>
<protein>
    <submittedName>
        <fullName evidence="2">Uncharacterized protein</fullName>
    </submittedName>
</protein>
<name>A0A2M8DAP4_9BACT</name>